<protein>
    <recommendedName>
        <fullName evidence="11">Vacuolar membrane PQ loop repeat protein</fullName>
    </recommendedName>
</protein>
<keyword evidence="10" id="KW-1185">Reference proteome</keyword>
<evidence type="ECO:0000313" key="10">
    <source>
        <dbReference type="Proteomes" id="UP000019373"/>
    </source>
</evidence>
<feature type="transmembrane region" description="Helical" evidence="8">
    <location>
        <begin position="209"/>
        <end position="229"/>
    </location>
</feature>
<dbReference type="eggNOG" id="KOG2913">
    <property type="taxonomic scope" value="Eukaryota"/>
</dbReference>
<dbReference type="SMART" id="SM00679">
    <property type="entry name" value="CTNS"/>
    <property type="match status" value="2"/>
</dbReference>
<gene>
    <name evidence="9" type="ORF">EPUS_08512</name>
</gene>
<name>U1G8R3_ENDPU</name>
<feature type="transmembrane region" description="Helical" evidence="8">
    <location>
        <begin position="249"/>
        <end position="267"/>
    </location>
</feature>
<dbReference type="GeneID" id="19243361"/>
<evidence type="ECO:0000256" key="2">
    <source>
        <dbReference type="ARBA" id="ARBA00022692"/>
    </source>
</evidence>
<evidence type="ECO:0008006" key="11">
    <source>
        <dbReference type="Google" id="ProtNLM"/>
    </source>
</evidence>
<reference evidence="10" key="1">
    <citation type="journal article" date="2014" name="BMC Genomics">
        <title>Genome characteristics reveal the impact of lichenization on lichen-forming fungus Endocarpon pusillum Hedwig (Verrucariales, Ascomycota).</title>
        <authorList>
            <person name="Wang Y.-Y."/>
            <person name="Liu B."/>
            <person name="Zhang X.-Y."/>
            <person name="Zhou Q.-M."/>
            <person name="Zhang T."/>
            <person name="Li H."/>
            <person name="Yu Y.-F."/>
            <person name="Zhang X.-L."/>
            <person name="Hao X.-Y."/>
            <person name="Wang M."/>
            <person name="Wang L."/>
            <person name="Wei J.-C."/>
        </authorList>
    </citation>
    <scope>NUCLEOTIDE SEQUENCE [LARGE SCALE GENOMIC DNA]</scope>
    <source>
        <strain evidence="10">Z07020 / HMAS-L-300199</strain>
    </source>
</reference>
<evidence type="ECO:0000256" key="5">
    <source>
        <dbReference type="ARBA" id="ARBA00038039"/>
    </source>
</evidence>
<dbReference type="FunFam" id="1.20.1280.290:FF:000012">
    <property type="entry name" value="Vacuolar membrane PQ loop repeat protein"/>
    <property type="match status" value="1"/>
</dbReference>
<evidence type="ECO:0000256" key="8">
    <source>
        <dbReference type="SAM" id="Phobius"/>
    </source>
</evidence>
<dbReference type="Proteomes" id="UP000019373">
    <property type="component" value="Unassembled WGS sequence"/>
</dbReference>
<dbReference type="AlphaFoldDB" id="U1G8R3"/>
<dbReference type="InterPro" id="IPR006603">
    <property type="entry name" value="PQ-loop_rpt"/>
</dbReference>
<evidence type="ECO:0000256" key="6">
    <source>
        <dbReference type="ARBA" id="ARBA00050768"/>
    </source>
</evidence>
<feature type="region of interest" description="Disordered" evidence="7">
    <location>
        <begin position="150"/>
        <end position="184"/>
    </location>
</feature>
<dbReference type="FunFam" id="1.20.1280.290:FF:000009">
    <property type="entry name" value="PQ loop repeat family protein"/>
    <property type="match status" value="1"/>
</dbReference>
<dbReference type="OMA" id="ISQCVYY"/>
<proteinExistence type="inferred from homology"/>
<dbReference type="RefSeq" id="XP_007806287.1">
    <property type="nucleotide sequence ID" value="XM_007808096.1"/>
</dbReference>
<feature type="transmembrane region" description="Helical" evidence="8">
    <location>
        <begin position="288"/>
        <end position="310"/>
    </location>
</feature>
<comment type="catalytic activity">
    <reaction evidence="6">
        <text>L-histidine(out) + L-arginine(in) = L-histidine(in) + L-arginine(out)</text>
        <dbReference type="Rhea" id="RHEA:71063"/>
        <dbReference type="ChEBI" id="CHEBI:32682"/>
        <dbReference type="ChEBI" id="CHEBI:57595"/>
    </reaction>
</comment>
<feature type="transmembrane region" description="Helical" evidence="8">
    <location>
        <begin position="12"/>
        <end position="29"/>
    </location>
</feature>
<evidence type="ECO:0000256" key="1">
    <source>
        <dbReference type="ARBA" id="ARBA00004141"/>
    </source>
</evidence>
<comment type="subcellular location">
    <subcellularLocation>
        <location evidence="1">Membrane</location>
        <topology evidence="1">Multi-pass membrane protein</topology>
    </subcellularLocation>
</comment>
<dbReference type="Pfam" id="PF04193">
    <property type="entry name" value="PQ-loop"/>
    <property type="match status" value="2"/>
</dbReference>
<dbReference type="GO" id="GO:0098852">
    <property type="term" value="C:lytic vacuole membrane"/>
    <property type="evidence" value="ECO:0007669"/>
    <property type="project" value="UniProtKB-ARBA"/>
</dbReference>
<dbReference type="GO" id="GO:0015174">
    <property type="term" value="F:basic amino acid transmembrane transporter activity"/>
    <property type="evidence" value="ECO:0007669"/>
    <property type="project" value="UniProtKB-ARBA"/>
</dbReference>
<comment type="similarity">
    <text evidence="5">Belongs to the laat-1 family.</text>
</comment>
<dbReference type="PANTHER" id="PTHR16201:SF44">
    <property type="entry name" value="SEVEN TRANSMEMBRANE PROTEIN 1"/>
    <property type="match status" value="1"/>
</dbReference>
<keyword evidence="4 8" id="KW-0472">Membrane</keyword>
<dbReference type="HOGENOM" id="CLU_019699_0_0_1"/>
<sequence>MAAIPLTGHEALSGILGSISIACWIFLLIPQLLTNYRNTSASALSLPFLLIWFLGDVCNLAGAAWAGLVPTVIAIAVYFCFLDAILVLQWGYYHWIYRAGGVGEGVQGKTDAGAAAAAVADGKGNGHGNGRVGEGVDMLGEEEPLLARQRSGSITIPGSQRPSRKRRTSSSATAGSATRRRSSQASNLLLDRILEEDNRGTATKTWMKNLISILGVIVVGTAGWAIAWGSGAWTPTPVDSGSGGAGTGATGPFGAQILGYGSAVAYLGARIPQIVKNARDRSCEGLSLLFFILSLSGNLTYGAGIMAHSLRRDYLLMNTPWLVGSLGTMLEDAIIFTQFHIYAKNSDGAEEAVV</sequence>
<keyword evidence="3 8" id="KW-1133">Transmembrane helix</keyword>
<evidence type="ECO:0000256" key="3">
    <source>
        <dbReference type="ARBA" id="ARBA00022989"/>
    </source>
</evidence>
<dbReference type="EMBL" id="KE721542">
    <property type="protein sequence ID" value="ERF68076.1"/>
    <property type="molecule type" value="Genomic_DNA"/>
</dbReference>
<feature type="transmembrane region" description="Helical" evidence="8">
    <location>
        <begin position="41"/>
        <end position="62"/>
    </location>
</feature>
<keyword evidence="2 8" id="KW-0812">Transmembrane</keyword>
<evidence type="ECO:0000256" key="4">
    <source>
        <dbReference type="ARBA" id="ARBA00023136"/>
    </source>
</evidence>
<evidence type="ECO:0000313" key="9">
    <source>
        <dbReference type="EMBL" id="ERF68076.1"/>
    </source>
</evidence>
<dbReference type="InterPro" id="IPR051415">
    <property type="entry name" value="LAAT-1"/>
</dbReference>
<evidence type="ECO:0000256" key="7">
    <source>
        <dbReference type="SAM" id="MobiDB-lite"/>
    </source>
</evidence>
<dbReference type="GO" id="GO:0034486">
    <property type="term" value="P:vacuolar transmembrane transport"/>
    <property type="evidence" value="ECO:0007669"/>
    <property type="project" value="UniProtKB-ARBA"/>
</dbReference>
<organism evidence="9 10">
    <name type="scientific">Endocarpon pusillum (strain Z07020 / HMAS-L-300199)</name>
    <name type="common">Lichen-forming fungus</name>
    <dbReference type="NCBI Taxonomy" id="1263415"/>
    <lineage>
        <taxon>Eukaryota</taxon>
        <taxon>Fungi</taxon>
        <taxon>Dikarya</taxon>
        <taxon>Ascomycota</taxon>
        <taxon>Pezizomycotina</taxon>
        <taxon>Eurotiomycetes</taxon>
        <taxon>Chaetothyriomycetidae</taxon>
        <taxon>Verrucariales</taxon>
        <taxon>Verrucariaceae</taxon>
        <taxon>Endocarpon</taxon>
    </lineage>
</organism>
<dbReference type="OrthoDB" id="8048523at2759"/>
<dbReference type="Gene3D" id="1.20.1280.290">
    <property type="match status" value="2"/>
</dbReference>
<dbReference type="PANTHER" id="PTHR16201">
    <property type="entry name" value="SEVEN TRANSMEMBRANE PROTEIN 1-RELATED"/>
    <property type="match status" value="1"/>
</dbReference>
<accession>U1G8R3</accession>
<feature type="transmembrane region" description="Helical" evidence="8">
    <location>
        <begin position="68"/>
        <end position="88"/>
    </location>
</feature>